<sequence length="330" mass="38733">MSSREYPSWFWRLRELHQDRKARGQQNRYGDPDLAVEPKDFDEDLSECSNDSEESCSSEKGCQYDEDEYCLKHDIDDQSSESSIMSDISGETSKTEAAYYALKEQREERKSQLKDWKRQGMSERQNESWAEEAAQKEIEREEREIQTVKAALAETEKSKKKSGILKSLEGRVFRLFSTDHVKYCYYADCLTTYIEFYAPEDSSPSPDDSGRREPVEGHVYLIFGDACNVDSFVRPKYPSTKFHQLKVNRGRRTVDIQFFHDNFLVLKMPRDIVFSHQGIQPPMDAPQVFTYYGIDEEYNVPDDRRKEKAELLERAKRLEKPRRRRSASPQ</sequence>
<dbReference type="GeneID" id="42057043"/>
<feature type="region of interest" description="Disordered" evidence="1">
    <location>
        <begin position="111"/>
        <end position="143"/>
    </location>
</feature>
<keyword evidence="3" id="KW-1185">Reference proteome</keyword>
<evidence type="ECO:0000313" key="3">
    <source>
        <dbReference type="Proteomes" id="UP000183971"/>
    </source>
</evidence>
<protein>
    <submittedName>
        <fullName evidence="2">Uncharacterized protein</fullName>
    </submittedName>
</protein>
<comment type="caution">
    <text evidence="2">The sequence shown here is derived from an EMBL/GenBank/DDBJ whole genome shotgun (WGS) entry which is preliminary data.</text>
</comment>
<proteinExistence type="predicted"/>
<dbReference type="Proteomes" id="UP000183971">
    <property type="component" value="Unassembled WGS sequence"/>
</dbReference>
<feature type="compositionally biased region" description="Basic and acidic residues" evidence="1">
    <location>
        <begin position="133"/>
        <end position="143"/>
    </location>
</feature>
<evidence type="ECO:0000313" key="2">
    <source>
        <dbReference type="EMBL" id="CZR46727.1"/>
    </source>
</evidence>
<organism evidence="2 3">
    <name type="scientific">Fusarium proliferatum (strain ET1)</name>
    <name type="common">Orchid endophyte fungus</name>
    <dbReference type="NCBI Taxonomy" id="1227346"/>
    <lineage>
        <taxon>Eukaryota</taxon>
        <taxon>Fungi</taxon>
        <taxon>Dikarya</taxon>
        <taxon>Ascomycota</taxon>
        <taxon>Pezizomycotina</taxon>
        <taxon>Sordariomycetes</taxon>
        <taxon>Hypocreomycetidae</taxon>
        <taxon>Hypocreales</taxon>
        <taxon>Nectriaceae</taxon>
        <taxon>Fusarium</taxon>
        <taxon>Fusarium fujikuroi species complex</taxon>
    </lineage>
</organism>
<dbReference type="EMBL" id="FJOF01000010">
    <property type="protein sequence ID" value="CZR46727.1"/>
    <property type="molecule type" value="Genomic_DNA"/>
</dbReference>
<accession>A0A1L7W245</accession>
<gene>
    <name evidence="2" type="ORF">FPRO_12177</name>
</gene>
<name>A0A1L7W245_FUSPR</name>
<dbReference type="AlphaFoldDB" id="A0A1L7W245"/>
<reference evidence="3" key="1">
    <citation type="journal article" date="2016" name="Genome Biol. Evol.">
        <title>Comparative 'omics' of the Fusarium fujikuroi species complex highlights differences in genetic potential and metabolite synthesis.</title>
        <authorList>
            <person name="Niehaus E.-M."/>
            <person name="Muensterkoetter M."/>
            <person name="Proctor R.H."/>
            <person name="Brown D.W."/>
            <person name="Sharon A."/>
            <person name="Idan Y."/>
            <person name="Oren-Young L."/>
            <person name="Sieber C.M."/>
            <person name="Novak O."/>
            <person name="Pencik A."/>
            <person name="Tarkowska D."/>
            <person name="Hromadova K."/>
            <person name="Freeman S."/>
            <person name="Maymon M."/>
            <person name="Elazar M."/>
            <person name="Youssef S.A."/>
            <person name="El-Shabrawy E.S.M."/>
            <person name="Shalaby A.B.A."/>
            <person name="Houterman P."/>
            <person name="Brock N.L."/>
            <person name="Burkhardt I."/>
            <person name="Tsavkelova E.A."/>
            <person name="Dickschat J.S."/>
            <person name="Galuszka P."/>
            <person name="Gueldener U."/>
            <person name="Tudzynski B."/>
        </authorList>
    </citation>
    <scope>NUCLEOTIDE SEQUENCE [LARGE SCALE GENOMIC DNA]</scope>
    <source>
        <strain evidence="3">ET1</strain>
    </source>
</reference>
<evidence type="ECO:0000256" key="1">
    <source>
        <dbReference type="SAM" id="MobiDB-lite"/>
    </source>
</evidence>
<feature type="compositionally biased region" description="Acidic residues" evidence="1">
    <location>
        <begin position="40"/>
        <end position="56"/>
    </location>
</feature>
<feature type="region of interest" description="Disordered" evidence="1">
    <location>
        <begin position="20"/>
        <end position="60"/>
    </location>
</feature>
<feature type="compositionally biased region" description="Basic and acidic residues" evidence="1">
    <location>
        <begin position="111"/>
        <end position="126"/>
    </location>
</feature>
<dbReference type="VEuPathDB" id="FungiDB:FPRO_12177"/>
<dbReference type="RefSeq" id="XP_031087261.1">
    <property type="nucleotide sequence ID" value="XM_031221731.1"/>
</dbReference>